<evidence type="ECO:0000313" key="2">
    <source>
        <dbReference type="Proteomes" id="UP000321479"/>
    </source>
</evidence>
<gene>
    <name evidence="1" type="ORF">FRZ54_08325</name>
</gene>
<protein>
    <submittedName>
        <fullName evidence="1">ORF6N domain-containing protein</fullName>
    </submittedName>
</protein>
<dbReference type="EMBL" id="CP042436">
    <property type="protein sequence ID" value="QEC62592.1"/>
    <property type="molecule type" value="Genomic_DNA"/>
</dbReference>
<dbReference type="Proteomes" id="UP000321479">
    <property type="component" value="Chromosome"/>
</dbReference>
<dbReference type="KEGG" id="mgin:FRZ54_08325"/>
<accession>A0A5B8UUJ0</accession>
<keyword evidence="2" id="KW-1185">Reference proteome</keyword>
<proteinExistence type="predicted"/>
<dbReference type="RefSeq" id="WP_147031169.1">
    <property type="nucleotide sequence ID" value="NZ_CP042436.1"/>
</dbReference>
<evidence type="ECO:0000313" key="1">
    <source>
        <dbReference type="EMBL" id="QEC62592.1"/>
    </source>
</evidence>
<organism evidence="1 2">
    <name type="scientific">Mucilaginibacter ginsenosidivorans</name>
    <dbReference type="NCBI Taxonomy" id="398053"/>
    <lineage>
        <taxon>Bacteria</taxon>
        <taxon>Pseudomonadati</taxon>
        <taxon>Bacteroidota</taxon>
        <taxon>Sphingobacteriia</taxon>
        <taxon>Sphingobacteriales</taxon>
        <taxon>Sphingobacteriaceae</taxon>
        <taxon>Mucilaginibacter</taxon>
    </lineage>
</organism>
<sequence>MNEQKAIASIAAEKTYFIRGQRMMLDFDIADMLK</sequence>
<dbReference type="AlphaFoldDB" id="A0A5B8UUJ0"/>
<name>A0A5B8UUJ0_9SPHI</name>
<reference evidence="1 2" key="1">
    <citation type="journal article" date="2017" name="Curr. Microbiol.">
        <title>Mucilaginibacter ginsenosidivorans sp. nov., Isolated from Soil of Ginseng Field.</title>
        <authorList>
            <person name="Kim M.M."/>
            <person name="Siddiqi M.Z."/>
            <person name="Im W.T."/>
        </authorList>
    </citation>
    <scope>NUCLEOTIDE SEQUENCE [LARGE SCALE GENOMIC DNA]</scope>
    <source>
        <strain evidence="1 2">Gsoil 3017</strain>
    </source>
</reference>